<evidence type="ECO:0000259" key="3">
    <source>
        <dbReference type="Pfam" id="PF05193"/>
    </source>
</evidence>
<keyword evidence="5" id="KW-1185">Reference proteome</keyword>
<reference evidence="4" key="1">
    <citation type="journal article" date="2020" name="Stud. Mycol.">
        <title>101 Dothideomycetes genomes: a test case for predicting lifestyles and emergence of pathogens.</title>
        <authorList>
            <person name="Haridas S."/>
            <person name="Albert R."/>
            <person name="Binder M."/>
            <person name="Bloem J."/>
            <person name="Labutti K."/>
            <person name="Salamov A."/>
            <person name="Andreopoulos B."/>
            <person name="Baker S."/>
            <person name="Barry K."/>
            <person name="Bills G."/>
            <person name="Bluhm B."/>
            <person name="Cannon C."/>
            <person name="Castanera R."/>
            <person name="Culley D."/>
            <person name="Daum C."/>
            <person name="Ezra D."/>
            <person name="Gonzalez J."/>
            <person name="Henrissat B."/>
            <person name="Kuo A."/>
            <person name="Liang C."/>
            <person name="Lipzen A."/>
            <person name="Lutzoni F."/>
            <person name="Magnuson J."/>
            <person name="Mondo S."/>
            <person name="Nolan M."/>
            <person name="Ohm R."/>
            <person name="Pangilinan J."/>
            <person name="Park H.-J."/>
            <person name="Ramirez L."/>
            <person name="Alfaro M."/>
            <person name="Sun H."/>
            <person name="Tritt A."/>
            <person name="Yoshinaga Y."/>
            <person name="Zwiers L.-H."/>
            <person name="Turgeon B."/>
            <person name="Goodwin S."/>
            <person name="Spatafora J."/>
            <person name="Crous P."/>
            <person name="Grigoriev I."/>
        </authorList>
    </citation>
    <scope>NUCLEOTIDE SEQUENCE</scope>
    <source>
        <strain evidence="4">Tuck. ex Michener</strain>
    </source>
</reference>
<evidence type="ECO:0000313" key="4">
    <source>
        <dbReference type="EMBL" id="KAF2239216.1"/>
    </source>
</evidence>
<dbReference type="Pfam" id="PF00675">
    <property type="entry name" value="Peptidase_M16"/>
    <property type="match status" value="1"/>
</dbReference>
<protein>
    <recommendedName>
        <fullName evidence="6">Zinc metalloprotease</fullName>
    </recommendedName>
</protein>
<dbReference type="GO" id="GO:0046872">
    <property type="term" value="F:metal ion binding"/>
    <property type="evidence" value="ECO:0007669"/>
    <property type="project" value="InterPro"/>
</dbReference>
<dbReference type="InterPro" id="IPR011249">
    <property type="entry name" value="Metalloenz_LuxS/M16"/>
</dbReference>
<dbReference type="Proteomes" id="UP000800092">
    <property type="component" value="Unassembled WGS sequence"/>
</dbReference>
<name>A0A6A6HM41_VIRVR</name>
<evidence type="ECO:0000259" key="2">
    <source>
        <dbReference type="Pfam" id="PF00675"/>
    </source>
</evidence>
<feature type="domain" description="Peptidase M16 C-terminal" evidence="3">
    <location>
        <begin position="198"/>
        <end position="385"/>
    </location>
</feature>
<dbReference type="Gene3D" id="3.30.830.10">
    <property type="entry name" value="Metalloenzyme, LuxS/M16 peptidase-like"/>
    <property type="match status" value="4"/>
</dbReference>
<feature type="region of interest" description="Disordered" evidence="1">
    <location>
        <begin position="1013"/>
        <end position="1047"/>
    </location>
</feature>
<feature type="compositionally biased region" description="Acidic residues" evidence="1">
    <location>
        <begin position="1020"/>
        <end position="1047"/>
    </location>
</feature>
<feature type="domain" description="Peptidase M16 N-terminal" evidence="2">
    <location>
        <begin position="59"/>
        <end position="140"/>
    </location>
</feature>
<dbReference type="SUPFAM" id="SSF63411">
    <property type="entry name" value="LuxS/MPP-like metallohydrolase"/>
    <property type="match status" value="4"/>
</dbReference>
<dbReference type="EMBL" id="ML991773">
    <property type="protein sequence ID" value="KAF2239216.1"/>
    <property type="molecule type" value="Genomic_DNA"/>
</dbReference>
<sequence>MAVTKEEGPRFKTIQKFKADYAPATFSQYESTRTGMRVVVVDQKGPKLYGYFALATEIHDDSGAPHTLEHLCFMGSKSYKYKGVLDKLATRAYSTTNAWTATDHTAYTLETAGWDGFAQILPVYLEHVILPTLTDSGCITEVHHIDGTGHDAGVVYSEMQAVQNTQSELMDLRARRLMYPEGIGFRYETGGMMEALRSLTADRIRQFHRDMYQPKNLCLVLIGAVDHQNMLEILDRFEDTIIDDIPPPDAPFQRPWTESKQAPPLERTVVDKITFPEEDESAGEISIGFLGPDCTDHKLTTALDVLLSYLAGSAVTVLENTLVEKEQLCSMVWYQSDVRPSMVIWFILTGVETGKLEAVERRFFEVLRETASKPLDMDYLSECRKRFSRQIKYNTEGSANFFADTVIQDHLFGKRDGSDLRTLESLKVIDDLGEWDDEQWRSFMRQWLSDAHHISVIGVPSAEMSKKLNSEEKARVIAQKERLGEDGLRKMQERLDAAKADNDREIPKSLFQQFKVPGTESIHFIPTTTARSGLARNMGRLDNDIQRIVDKEASDSPLFIHFEHIPSNFVAVTLVMSTSPVPVHLKPLLSLYIMNFFATPVLKDGKRIEFEDATVELEGDTVGYTFEPGPGNSELLQVRFQVEPEKYETAIKWIKTYLFDSVFDETRLKASLAKMLADIPEEKRSGSQMLRAVDSMIHFSQLSSSRARNTLSKALYLKRLSRLLEEEPKRVLSDLETVRKSLCHFSNFRVLVVSNIERLANPVSAWQALTTGLNTSEPLRPLDKVKDVISDKGRSPGGNSYIVPIQAIDSSYALFTSKGLDSYWHPKLPALMVATSYLDAVEGPMWAAVRGNGLAYGTSFLRSVEAGWFSFSIYRSPDAFKAFQAAREQVEGFANGTQEFDELALEGAISSIVMSFADTQPTMGSAAACSFVDQVVTALGKGYKDDMLKRVRTVKVEEIKEVMREVVLPVFKPETTDFVLTCAPIMQESLVTNFEQAGFKPKVEPLASFYDDYGLAGKEGEDDMDEDEDEDEEGEFEDENEAGEDKE</sequence>
<dbReference type="PANTHER" id="PTHR43016">
    <property type="entry name" value="PRESEQUENCE PROTEASE"/>
    <property type="match status" value="1"/>
</dbReference>
<dbReference type="InterPro" id="IPR007863">
    <property type="entry name" value="Peptidase_M16_C"/>
</dbReference>
<dbReference type="FunFam" id="3.30.830.10:FF:000015">
    <property type="entry name" value="Putative zinc metalloprotease"/>
    <property type="match status" value="1"/>
</dbReference>
<proteinExistence type="predicted"/>
<evidence type="ECO:0000256" key="1">
    <source>
        <dbReference type="SAM" id="MobiDB-lite"/>
    </source>
</evidence>
<gene>
    <name evidence="4" type="ORF">EV356DRAFT_439188</name>
</gene>
<evidence type="ECO:0008006" key="6">
    <source>
        <dbReference type="Google" id="ProtNLM"/>
    </source>
</evidence>
<dbReference type="OrthoDB" id="4953at2759"/>
<evidence type="ECO:0000313" key="5">
    <source>
        <dbReference type="Proteomes" id="UP000800092"/>
    </source>
</evidence>
<accession>A0A6A6HM41</accession>
<dbReference type="Pfam" id="PF05193">
    <property type="entry name" value="Peptidase_M16_C"/>
    <property type="match status" value="1"/>
</dbReference>
<dbReference type="FunFam" id="3.30.830.10:FF:000036">
    <property type="entry name" value="Putative zinc metalloprotease"/>
    <property type="match status" value="1"/>
</dbReference>
<organism evidence="4 5">
    <name type="scientific">Viridothelium virens</name>
    <name type="common">Speckled blister lichen</name>
    <name type="synonym">Trypethelium virens</name>
    <dbReference type="NCBI Taxonomy" id="1048519"/>
    <lineage>
        <taxon>Eukaryota</taxon>
        <taxon>Fungi</taxon>
        <taxon>Dikarya</taxon>
        <taxon>Ascomycota</taxon>
        <taxon>Pezizomycotina</taxon>
        <taxon>Dothideomycetes</taxon>
        <taxon>Dothideomycetes incertae sedis</taxon>
        <taxon>Trypetheliales</taxon>
        <taxon>Trypetheliaceae</taxon>
        <taxon>Viridothelium</taxon>
    </lineage>
</organism>
<dbReference type="AlphaFoldDB" id="A0A6A6HM41"/>
<dbReference type="FunFam" id="3.30.830.10:FF:000031">
    <property type="entry name" value="Putative zinc metalloprotease"/>
    <property type="match status" value="1"/>
</dbReference>
<dbReference type="InterPro" id="IPR011765">
    <property type="entry name" value="Pept_M16_N"/>
</dbReference>
<dbReference type="PANTHER" id="PTHR43016:SF16">
    <property type="entry name" value="METALLOPROTEASE, PUTATIVE (AFU_ORTHOLOGUE AFUA_4G07610)-RELATED"/>
    <property type="match status" value="1"/>
</dbReference>